<name>A0A660HLZ2_ZIZJU</name>
<organism evidence="1 2">
    <name type="scientific">Ziziphus jujuba witches'-broom phytoplasma</name>
    <dbReference type="NCBI Taxonomy" id="135727"/>
    <lineage>
        <taxon>Bacteria</taxon>
        <taxon>Bacillati</taxon>
        <taxon>Mycoplasmatota</taxon>
        <taxon>Mollicutes</taxon>
        <taxon>Acholeplasmatales</taxon>
        <taxon>Acholeplasmataceae</taxon>
        <taxon>Candidatus Phytoplasma</taxon>
        <taxon>16SrV (Elm yellows group)</taxon>
    </lineage>
</organism>
<dbReference type="OrthoDB" id="386190at2"/>
<protein>
    <submittedName>
        <fullName evidence="1">Uncharacterized protein</fullName>
    </submittedName>
</protein>
<keyword evidence="2" id="KW-1185">Reference proteome</keyword>
<evidence type="ECO:0000313" key="1">
    <source>
        <dbReference type="EMBL" id="AYJ01054.1"/>
    </source>
</evidence>
<dbReference type="KEGG" id="pzi:CWO85_00675"/>
<reference evidence="1 2" key="1">
    <citation type="journal article" date="2018" name="BMC Genomics">
        <title>Comparative genome analysis of jujube witches'-broom Phytoplasma, an obligate pathogen that causes jujube witches'-broom disease.</title>
        <authorList>
            <person name="Wang J."/>
            <person name="Song L."/>
            <person name="Jiao Q."/>
            <person name="Yang S."/>
            <person name="Gao R."/>
            <person name="Lu X."/>
            <person name="Zhou G."/>
        </authorList>
    </citation>
    <scope>NUCLEOTIDE SEQUENCE [LARGE SCALE GENOMIC DNA]</scope>
    <source>
        <strain evidence="1">Jwb-nky</strain>
    </source>
</reference>
<dbReference type="AlphaFoldDB" id="A0A660HLZ2"/>
<proteinExistence type="predicted"/>
<dbReference type="RefSeq" id="WP_121463786.1">
    <property type="nucleotide sequence ID" value="NZ_CP025121.1"/>
</dbReference>
<gene>
    <name evidence="1" type="ORF">CWO85_00675</name>
</gene>
<accession>A0A660HLZ2</accession>
<dbReference type="EMBL" id="CP025121">
    <property type="protein sequence ID" value="AYJ01054.1"/>
    <property type="molecule type" value="Genomic_DNA"/>
</dbReference>
<sequence length="235" mass="28638">MVKYIKNYLEIENEINQLFEIYSKENYKNNFIREKIFLLFYEYVILNIIYKIKYYPRILEIKDLVNEGTLVIDSALINYIHKEYKCDFVTFAKGKIRQEIDKLIRLSYSPSIPIRIYNDNKKNRKLNKNIEILSSQYIEKEIIIQNDYNPYFPKILDPHQIYIKKLNHEIFLNKIKKILNSFEYQVLIYSYGISKENDSYQYVLDDKEISSKLNITKKQIYKYREKAISKIKFHK</sequence>
<dbReference type="Proteomes" id="UP000272462">
    <property type="component" value="Chromosome"/>
</dbReference>
<evidence type="ECO:0000313" key="2">
    <source>
        <dbReference type="Proteomes" id="UP000272462"/>
    </source>
</evidence>